<evidence type="ECO:0000256" key="4">
    <source>
        <dbReference type="ARBA" id="ARBA00022989"/>
    </source>
</evidence>
<dbReference type="InterPro" id="IPR051791">
    <property type="entry name" value="Pra-immunoreactive"/>
</dbReference>
<gene>
    <name evidence="8" type="ORF">LDC_2187</name>
</gene>
<comment type="subcellular location">
    <subcellularLocation>
        <location evidence="1">Cell membrane</location>
        <topology evidence="1">Multi-pass membrane protein</topology>
    </subcellularLocation>
</comment>
<evidence type="ECO:0000259" key="7">
    <source>
        <dbReference type="Pfam" id="PF06271"/>
    </source>
</evidence>
<evidence type="ECO:0000313" key="8">
    <source>
        <dbReference type="EMBL" id="EFK95795.1"/>
    </source>
</evidence>
<dbReference type="InterPro" id="IPR010432">
    <property type="entry name" value="RDD"/>
</dbReference>
<evidence type="ECO:0000256" key="5">
    <source>
        <dbReference type="ARBA" id="ARBA00023136"/>
    </source>
</evidence>
<evidence type="ECO:0000256" key="6">
    <source>
        <dbReference type="SAM" id="Phobius"/>
    </source>
</evidence>
<reference evidence="8" key="2">
    <citation type="journal article" date="2011" name="Microb. Ecol.">
        <title>Taxonomic and Functional Metagenomic Profiling of the Microbial Community in the Anoxic Sediment of a Sub-saline Shallow Lake (Laguna de Carrizo, Central Spain).</title>
        <authorList>
            <person name="Ferrer M."/>
            <person name="Guazzaroni M.E."/>
            <person name="Richter M."/>
            <person name="Garcia-Salamanca A."/>
            <person name="Yarza P."/>
            <person name="Suarez-Suarez A."/>
            <person name="Solano J."/>
            <person name="Alcaide M."/>
            <person name="van Dillewijn P."/>
            <person name="Molina-Henares M.A."/>
            <person name="Lopez-Cortes N."/>
            <person name="Al-Ramahi Y."/>
            <person name="Guerrero C."/>
            <person name="Acosta A."/>
            <person name="de Eugenio L.I."/>
            <person name="Martinez V."/>
            <person name="Marques S."/>
            <person name="Rojo F."/>
            <person name="Santero E."/>
            <person name="Genilloud O."/>
            <person name="Perez-Perez J."/>
            <person name="Rossello-Mora R."/>
            <person name="Ramos J.L."/>
        </authorList>
    </citation>
    <scope>NUCLEOTIDE SEQUENCE</scope>
</reference>
<dbReference type="PANTHER" id="PTHR36115">
    <property type="entry name" value="PROLINE-RICH ANTIGEN HOMOLOG-RELATED"/>
    <property type="match status" value="1"/>
</dbReference>
<dbReference type="EMBL" id="ADZX01000652">
    <property type="protein sequence ID" value="EFK95795.1"/>
    <property type="molecule type" value="Genomic_DNA"/>
</dbReference>
<keyword evidence="5 6" id="KW-0472">Membrane</keyword>
<protein>
    <submittedName>
        <fullName evidence="8">Protein containing RDD domain</fullName>
    </submittedName>
</protein>
<keyword evidence="4 6" id="KW-1133">Transmembrane helix</keyword>
<feature type="domain" description="RDD" evidence="7">
    <location>
        <begin position="17"/>
        <end position="156"/>
    </location>
</feature>
<evidence type="ECO:0000256" key="2">
    <source>
        <dbReference type="ARBA" id="ARBA00022475"/>
    </source>
</evidence>
<dbReference type="GO" id="GO:0005886">
    <property type="term" value="C:plasma membrane"/>
    <property type="evidence" value="ECO:0007669"/>
    <property type="project" value="UniProtKB-SubCell"/>
</dbReference>
<dbReference type="Pfam" id="PF06271">
    <property type="entry name" value="RDD"/>
    <property type="match status" value="1"/>
</dbReference>
<evidence type="ECO:0000256" key="3">
    <source>
        <dbReference type="ARBA" id="ARBA00022692"/>
    </source>
</evidence>
<comment type="caution">
    <text evidence="8">The sequence shown here is derived from an EMBL/GenBank/DDBJ whole genome shotgun (WGS) entry which is preliminary data.</text>
</comment>
<accession>D9PKW6</accession>
<keyword evidence="3 6" id="KW-0812">Transmembrane</keyword>
<evidence type="ECO:0000256" key="1">
    <source>
        <dbReference type="ARBA" id="ARBA00004651"/>
    </source>
</evidence>
<feature type="transmembrane region" description="Helical" evidence="6">
    <location>
        <begin position="24"/>
        <end position="44"/>
    </location>
</feature>
<organism evidence="8">
    <name type="scientific">sediment metagenome</name>
    <dbReference type="NCBI Taxonomy" id="749907"/>
    <lineage>
        <taxon>unclassified sequences</taxon>
        <taxon>metagenomes</taxon>
        <taxon>ecological metagenomes</taxon>
    </lineage>
</organism>
<name>D9PKW6_9ZZZZ</name>
<keyword evidence="2" id="KW-1003">Cell membrane</keyword>
<feature type="transmembrane region" description="Helical" evidence="6">
    <location>
        <begin position="64"/>
        <end position="88"/>
    </location>
</feature>
<feature type="transmembrane region" description="Helical" evidence="6">
    <location>
        <begin position="168"/>
        <end position="194"/>
    </location>
</feature>
<reference evidence="8" key="1">
    <citation type="submission" date="2010-07" db="EMBL/GenBank/DDBJ databases">
        <authorList>
            <consortium name="CONSOLIDER consortium CSD2007-00005"/>
            <person name="Guazzaroni M.-E."/>
            <person name="Richter M."/>
            <person name="Garcia-Salamanca A."/>
            <person name="Yarza P."/>
            <person name="Ferrer M."/>
        </authorList>
    </citation>
    <scope>NUCLEOTIDE SEQUENCE</scope>
</reference>
<sequence length="279" mass="31949">MTELTKQDNASTSNFQYAGFGLRFLAYWVDFLLLYILGFILQIATGNNPFAVFTAQSLSDLQKIQSSSNSFIIIALLAGIVYYLIFWVNHDGATPGKKLLGIKIIRNNGEKLSYPVAFVRYVGYILSAFTVFFFFIGYLWIIWDKKKQALHDKIAGTVVVRTDKKPNIALAVILVFIAISTYFVFMGTAMLHGFRLGMKEARSQRNIRNEKQIFTQVQADELAANVFIKINEKRIQNNLEVYKEDQRICAYAQRRLEQLNTLGKNDDYKGFMKISLILK</sequence>
<dbReference type="AlphaFoldDB" id="D9PKW6"/>
<feature type="transmembrane region" description="Helical" evidence="6">
    <location>
        <begin position="121"/>
        <end position="143"/>
    </location>
</feature>
<proteinExistence type="predicted"/>